<evidence type="ECO:0000313" key="8">
    <source>
        <dbReference type="EMBL" id="SEG94356.1"/>
    </source>
</evidence>
<feature type="domain" description="Yip1" evidence="7">
    <location>
        <begin position="192"/>
        <end position="355"/>
    </location>
</feature>
<feature type="transmembrane region" description="Helical" evidence="6">
    <location>
        <begin position="298"/>
        <end position="325"/>
    </location>
</feature>
<dbReference type="AlphaFoldDB" id="A0A1H6EBP9"/>
<feature type="region of interest" description="Disordered" evidence="5">
    <location>
        <begin position="1"/>
        <end position="159"/>
    </location>
</feature>
<dbReference type="EMBL" id="FNVU01000030">
    <property type="protein sequence ID" value="SEG94356.1"/>
    <property type="molecule type" value="Genomic_DNA"/>
</dbReference>
<feature type="compositionally biased region" description="Gly residues" evidence="5">
    <location>
        <begin position="136"/>
        <end position="153"/>
    </location>
</feature>
<evidence type="ECO:0000259" key="7">
    <source>
        <dbReference type="Pfam" id="PF04893"/>
    </source>
</evidence>
<evidence type="ECO:0000256" key="5">
    <source>
        <dbReference type="SAM" id="MobiDB-lite"/>
    </source>
</evidence>
<sequence length="360" mass="37796">MDSGPSRHHWVAGTFEGVAGFKGRRGEGRQRGGAQPAQYRPPGPSGAPQQGQGYPRGYGNGHPGSGYPDGAPRGGAPRGGEPEYFDRGPAPSYDDSPGSTRAFTLGADARYSDPYADQGGDGGAYDRGSYDRQGYEGAGSGYGGQGYGGGPYGGERYDERGYGDDHVATYRAGQASATPAAPRLHWKQLLSGIVLRPGRTFWQMRDHSVWGPALTVTFLYGLLAVFGFDAARSDVLNSTLTASIPWVLTTGVVVVLCGLTLGAVTHTLARQLGGDGAWAPTIGLAMLVSSLTDTPRLFFALFLGGGNGFVQLLGWATWIACGALLTSMVAKSHDLPWHKALGASSIQLVALLMLFKLPLI</sequence>
<evidence type="ECO:0000313" key="9">
    <source>
        <dbReference type="Proteomes" id="UP000236754"/>
    </source>
</evidence>
<evidence type="ECO:0000256" key="6">
    <source>
        <dbReference type="SAM" id="Phobius"/>
    </source>
</evidence>
<feature type="transmembrane region" description="Helical" evidence="6">
    <location>
        <begin position="337"/>
        <end position="355"/>
    </location>
</feature>
<evidence type="ECO:0000256" key="1">
    <source>
        <dbReference type="ARBA" id="ARBA00004141"/>
    </source>
</evidence>
<name>A0A1H6EBP9_9ACTN</name>
<feature type="transmembrane region" description="Helical" evidence="6">
    <location>
        <begin position="209"/>
        <end position="231"/>
    </location>
</feature>
<accession>A0A1H6EBP9</accession>
<comment type="subcellular location">
    <subcellularLocation>
        <location evidence="1">Membrane</location>
        <topology evidence="1">Multi-pass membrane protein</topology>
    </subcellularLocation>
</comment>
<gene>
    <name evidence="8" type="ORF">SAMN05216223_13011</name>
</gene>
<keyword evidence="9" id="KW-1185">Reference proteome</keyword>
<evidence type="ECO:0000256" key="4">
    <source>
        <dbReference type="ARBA" id="ARBA00023136"/>
    </source>
</evidence>
<dbReference type="InterPro" id="IPR006977">
    <property type="entry name" value="Yip1_dom"/>
</dbReference>
<dbReference type="GO" id="GO:0016020">
    <property type="term" value="C:membrane"/>
    <property type="evidence" value="ECO:0007669"/>
    <property type="project" value="UniProtKB-SubCell"/>
</dbReference>
<keyword evidence="4 6" id="KW-0472">Membrane</keyword>
<feature type="compositionally biased region" description="Gly residues" evidence="5">
    <location>
        <begin position="54"/>
        <end position="64"/>
    </location>
</feature>
<keyword evidence="3 6" id="KW-1133">Transmembrane helix</keyword>
<evidence type="ECO:0000256" key="3">
    <source>
        <dbReference type="ARBA" id="ARBA00022989"/>
    </source>
</evidence>
<evidence type="ECO:0000256" key="2">
    <source>
        <dbReference type="ARBA" id="ARBA00022692"/>
    </source>
</evidence>
<feature type="transmembrane region" description="Helical" evidence="6">
    <location>
        <begin position="243"/>
        <end position="264"/>
    </location>
</feature>
<reference evidence="8 9" key="1">
    <citation type="submission" date="2016-10" db="EMBL/GenBank/DDBJ databases">
        <authorList>
            <person name="de Groot N.N."/>
        </authorList>
    </citation>
    <scope>NUCLEOTIDE SEQUENCE [LARGE SCALE GENOMIC DNA]</scope>
    <source>
        <strain evidence="8 9">CGMCC 4.2023</strain>
    </source>
</reference>
<organism evidence="8 9">
    <name type="scientific">Actinacidiphila yanglinensis</name>
    <dbReference type="NCBI Taxonomy" id="310779"/>
    <lineage>
        <taxon>Bacteria</taxon>
        <taxon>Bacillati</taxon>
        <taxon>Actinomycetota</taxon>
        <taxon>Actinomycetes</taxon>
        <taxon>Kitasatosporales</taxon>
        <taxon>Streptomycetaceae</taxon>
        <taxon>Actinacidiphila</taxon>
    </lineage>
</organism>
<protein>
    <submittedName>
        <fullName evidence="8">Yip1 domain-containing protein</fullName>
    </submittedName>
</protein>
<dbReference type="Pfam" id="PF04893">
    <property type="entry name" value="Yip1"/>
    <property type="match status" value="1"/>
</dbReference>
<keyword evidence="2 6" id="KW-0812">Transmembrane</keyword>
<dbReference type="Proteomes" id="UP000236754">
    <property type="component" value="Unassembled WGS sequence"/>
</dbReference>
<proteinExistence type="predicted"/>
<feature type="compositionally biased region" description="Basic residues" evidence="5">
    <location>
        <begin position="1"/>
        <end position="10"/>
    </location>
</feature>